<keyword evidence="1" id="KW-1133">Transmembrane helix</keyword>
<dbReference type="STRING" id="1307839.L21SP5_00670"/>
<protein>
    <recommendedName>
        <fullName evidence="2">DUF5683 domain-containing protein</fullName>
    </recommendedName>
</protein>
<dbReference type="PATRIC" id="fig|1307839.3.peg.715"/>
<feature type="transmembrane region" description="Helical" evidence="1">
    <location>
        <begin position="77"/>
        <end position="94"/>
    </location>
</feature>
<dbReference type="InterPro" id="IPR043738">
    <property type="entry name" value="DUF5683"/>
</dbReference>
<evidence type="ECO:0000259" key="2">
    <source>
        <dbReference type="Pfam" id="PF18935"/>
    </source>
</evidence>
<keyword evidence="4" id="KW-1185">Reference proteome</keyword>
<feature type="transmembrane region" description="Helical" evidence="1">
    <location>
        <begin position="20"/>
        <end position="37"/>
    </location>
</feature>
<evidence type="ECO:0000313" key="4">
    <source>
        <dbReference type="Proteomes" id="UP000064893"/>
    </source>
</evidence>
<sequence length="209" mass="24221">MSLSELSGYSTTLKTIKAFYMRFWLIVGAMFLCMAASGQKADPSGRLIEEEKPHSPKVASWLSTIVPGAGQVYNKKYWKVPVIYAGFATFAYFIRYNNRLYIKYRNLYQQKVAFDEGEGEIDPIYENVDKAIFRDQREYWRRNRDLNYIGLGALYLLQIIDANVDAHLYKYDISDDLTLRYEATYNQLVYNPALSKTSNAMGIKLTLNF</sequence>
<keyword evidence="1" id="KW-0472">Membrane</keyword>
<organism evidence="3 4">
    <name type="scientific">Salinivirga cyanobacteriivorans</name>
    <dbReference type="NCBI Taxonomy" id="1307839"/>
    <lineage>
        <taxon>Bacteria</taxon>
        <taxon>Pseudomonadati</taxon>
        <taxon>Bacteroidota</taxon>
        <taxon>Bacteroidia</taxon>
        <taxon>Bacteroidales</taxon>
        <taxon>Salinivirgaceae</taxon>
        <taxon>Salinivirga</taxon>
    </lineage>
</organism>
<reference evidence="3 4" key="1">
    <citation type="submission" date="2015-11" db="EMBL/GenBank/DDBJ databases">
        <title>Description and complete genome sequence of a novel strain predominating in hypersaline microbial mats and representing a new family of the Bacteriodetes phylum.</title>
        <authorList>
            <person name="Spring S."/>
            <person name="Bunk B."/>
            <person name="Sproer C."/>
            <person name="Klenk H.-P."/>
        </authorList>
    </citation>
    <scope>NUCLEOTIDE SEQUENCE [LARGE SCALE GENOMIC DNA]</scope>
    <source>
        <strain evidence="3 4">L21-Spi-D4</strain>
    </source>
</reference>
<dbReference type="Proteomes" id="UP000064893">
    <property type="component" value="Chromosome"/>
</dbReference>
<keyword evidence="1" id="KW-0812">Transmembrane</keyword>
<evidence type="ECO:0000256" key="1">
    <source>
        <dbReference type="SAM" id="Phobius"/>
    </source>
</evidence>
<dbReference type="EMBL" id="CP013118">
    <property type="protein sequence ID" value="ALO14342.1"/>
    <property type="molecule type" value="Genomic_DNA"/>
</dbReference>
<name>A0A0S2HWE1_9BACT</name>
<dbReference type="AlphaFoldDB" id="A0A0S2HWE1"/>
<proteinExistence type="predicted"/>
<evidence type="ECO:0000313" key="3">
    <source>
        <dbReference type="EMBL" id="ALO14342.1"/>
    </source>
</evidence>
<accession>A0A0S2HWE1</accession>
<dbReference type="KEGG" id="blq:L21SP5_00670"/>
<dbReference type="Pfam" id="PF18935">
    <property type="entry name" value="DUF5683"/>
    <property type="match status" value="1"/>
</dbReference>
<gene>
    <name evidence="3" type="ORF">L21SP5_00670</name>
</gene>
<feature type="domain" description="DUF5683" evidence="2">
    <location>
        <begin position="53"/>
        <end position="209"/>
    </location>
</feature>